<organism evidence="1 2">
    <name type="scientific">Photobacterium atrarenae</name>
    <dbReference type="NCBI Taxonomy" id="865757"/>
    <lineage>
        <taxon>Bacteria</taxon>
        <taxon>Pseudomonadati</taxon>
        <taxon>Pseudomonadota</taxon>
        <taxon>Gammaproteobacteria</taxon>
        <taxon>Vibrionales</taxon>
        <taxon>Vibrionaceae</taxon>
        <taxon>Photobacterium</taxon>
    </lineage>
</organism>
<dbReference type="EMBL" id="CP101508">
    <property type="protein sequence ID" value="UTV26415.1"/>
    <property type="molecule type" value="Genomic_DNA"/>
</dbReference>
<dbReference type="RefSeq" id="WP_255387627.1">
    <property type="nucleotide sequence ID" value="NZ_CP101508.1"/>
</dbReference>
<evidence type="ECO:0000313" key="1">
    <source>
        <dbReference type="EMBL" id="UTV26415.1"/>
    </source>
</evidence>
<reference evidence="1" key="1">
    <citation type="submission" date="2022-07" db="EMBL/GenBank/DDBJ databases">
        <title>Genome sequencing of Photobacterium atrarenae GJH2-4.</title>
        <authorList>
            <person name="Park S.-J."/>
        </authorList>
    </citation>
    <scope>NUCLEOTIDE SEQUENCE</scope>
    <source>
        <strain evidence="1">GJH2-4</strain>
    </source>
</reference>
<dbReference type="Proteomes" id="UP001057998">
    <property type="component" value="Chromosome 1"/>
</dbReference>
<accession>A0ABY5GB68</accession>
<proteinExistence type="predicted"/>
<evidence type="ECO:0000313" key="2">
    <source>
        <dbReference type="Proteomes" id="UP001057998"/>
    </source>
</evidence>
<name>A0ABY5GB68_9GAMM</name>
<protein>
    <submittedName>
        <fullName evidence="1">Uncharacterized protein</fullName>
    </submittedName>
</protein>
<sequence length="229" mass="26012">MKELNEIVTTKLTAMIDDGSIEKMIEGQLESLMQDTIKSAMRSYGDFGKSLTKSIEDSIGISLHEVSFPEYNHFVAQLVQEKYGQALNQHAAPLLEKLLNDELNPVPAELNAQKMLDEVKSCWEDDARSEGHDVIEIEWSEHNTAIYMTLKHPEHEDDNLRITFYNHGETEGQYHIGYINEGEQRISGSITGATHAMGLAGYFYKLYCRRTKISGLKDVFGDNIDVMEY</sequence>
<gene>
    <name evidence="1" type="ORF">NNL38_08470</name>
</gene>
<keyword evidence="2" id="KW-1185">Reference proteome</keyword>